<organism evidence="10 11">
    <name type="scientific">Folsomia candida</name>
    <name type="common">Springtail</name>
    <dbReference type="NCBI Taxonomy" id="158441"/>
    <lineage>
        <taxon>Eukaryota</taxon>
        <taxon>Metazoa</taxon>
        <taxon>Ecdysozoa</taxon>
        <taxon>Arthropoda</taxon>
        <taxon>Hexapoda</taxon>
        <taxon>Collembola</taxon>
        <taxon>Entomobryomorpha</taxon>
        <taxon>Isotomoidea</taxon>
        <taxon>Isotomidae</taxon>
        <taxon>Proisotominae</taxon>
        <taxon>Folsomia</taxon>
    </lineage>
</organism>
<sequence length="363" mass="41989">MEVNQKLVTQQKSLVPTTDKVEKGESSREHGRFPPHALQPLPTARGDNHVSSPSANSRSSKVKKFPHTDTKGKTPGRRGVEKVFPCKICPRPFANRTSARLHARTHFNPHELNQPSIFHGKCPHCEKVFFHRRDFTDHVAAHEGRKNHACPTCKKGFTHKTNMTRLLFVHLSREERAEVRQGWRHGCYFCSKRLKSHSPLRRHLLSHLREKVLWRCDVCRKILSSKPGLTRHRFAHLSEDEKVTLVKQGSGRVCLFCRKKFADNGAYHFHLVSHTKEKRFRCDQCGKLFFSKTGVNIHARLHSADPRPIKCPECPKKFSRKCFMEEHLNGVHLKIRHPCPHCEKTFAQKCNLGTHLKKFHPPK</sequence>
<evidence type="ECO:0000256" key="2">
    <source>
        <dbReference type="ARBA" id="ARBA00022723"/>
    </source>
</evidence>
<name>A0A226DJP3_FOLCA</name>
<comment type="caution">
    <text evidence="10">The sequence shown here is derived from an EMBL/GenBank/DDBJ whole genome shotgun (WGS) entry which is preliminary data.</text>
</comment>
<feature type="domain" description="C2H2-type" evidence="9">
    <location>
        <begin position="84"/>
        <end position="111"/>
    </location>
</feature>
<dbReference type="AlphaFoldDB" id="A0A226DJP3"/>
<evidence type="ECO:0000256" key="8">
    <source>
        <dbReference type="SAM" id="MobiDB-lite"/>
    </source>
</evidence>
<dbReference type="SUPFAM" id="SSF57667">
    <property type="entry name" value="beta-beta-alpha zinc fingers"/>
    <property type="match status" value="4"/>
</dbReference>
<proteinExistence type="predicted"/>
<dbReference type="STRING" id="158441.A0A226DJP3"/>
<feature type="domain" description="C2H2-type" evidence="9">
    <location>
        <begin position="214"/>
        <end position="241"/>
    </location>
</feature>
<keyword evidence="4 7" id="KW-0863">Zinc-finger</keyword>
<dbReference type="OMA" id="NIHARLH"/>
<dbReference type="InterPro" id="IPR013087">
    <property type="entry name" value="Znf_C2H2_type"/>
</dbReference>
<keyword evidence="2" id="KW-0479">Metal-binding</keyword>
<keyword evidence="3" id="KW-0677">Repeat</keyword>
<keyword evidence="5" id="KW-0862">Zinc</keyword>
<evidence type="ECO:0000259" key="9">
    <source>
        <dbReference type="PROSITE" id="PS50157"/>
    </source>
</evidence>
<dbReference type="Gene3D" id="3.30.160.60">
    <property type="entry name" value="Classic Zinc Finger"/>
    <property type="match status" value="5"/>
</dbReference>
<evidence type="ECO:0000256" key="3">
    <source>
        <dbReference type="ARBA" id="ARBA00022737"/>
    </source>
</evidence>
<gene>
    <name evidence="10" type="ORF">Fcan01_19418</name>
</gene>
<feature type="region of interest" description="Disordered" evidence="8">
    <location>
        <begin position="1"/>
        <end position="78"/>
    </location>
</feature>
<feature type="domain" description="C2H2-type" evidence="9">
    <location>
        <begin position="309"/>
        <end position="337"/>
    </location>
</feature>
<feature type="compositionally biased region" description="Polar residues" evidence="8">
    <location>
        <begin position="49"/>
        <end position="59"/>
    </location>
</feature>
<dbReference type="InterPro" id="IPR050888">
    <property type="entry name" value="ZnF_C2H2-type_TF"/>
</dbReference>
<evidence type="ECO:0000256" key="7">
    <source>
        <dbReference type="PROSITE-ProRule" id="PRU00042"/>
    </source>
</evidence>
<evidence type="ECO:0000256" key="1">
    <source>
        <dbReference type="ARBA" id="ARBA00004123"/>
    </source>
</evidence>
<evidence type="ECO:0000256" key="4">
    <source>
        <dbReference type="ARBA" id="ARBA00022771"/>
    </source>
</evidence>
<dbReference type="GO" id="GO:0008270">
    <property type="term" value="F:zinc ion binding"/>
    <property type="evidence" value="ECO:0007669"/>
    <property type="project" value="UniProtKB-KW"/>
</dbReference>
<evidence type="ECO:0000256" key="5">
    <source>
        <dbReference type="ARBA" id="ARBA00022833"/>
    </source>
</evidence>
<reference evidence="10 11" key="1">
    <citation type="submission" date="2015-12" db="EMBL/GenBank/DDBJ databases">
        <title>The genome of Folsomia candida.</title>
        <authorList>
            <person name="Faddeeva A."/>
            <person name="Derks M.F."/>
            <person name="Anvar Y."/>
            <person name="Smit S."/>
            <person name="Van Straalen N."/>
            <person name="Roelofs D."/>
        </authorList>
    </citation>
    <scope>NUCLEOTIDE SEQUENCE [LARGE SCALE GENOMIC DNA]</scope>
    <source>
        <strain evidence="10 11">VU population</strain>
        <tissue evidence="10">Whole body</tissue>
    </source>
</reference>
<feature type="domain" description="C2H2-type" evidence="9">
    <location>
        <begin position="185"/>
        <end position="212"/>
    </location>
</feature>
<feature type="domain" description="C2H2-type" evidence="9">
    <location>
        <begin position="337"/>
        <end position="363"/>
    </location>
</feature>
<dbReference type="EMBL" id="LNIX01000017">
    <property type="protein sequence ID" value="OXA45483.1"/>
    <property type="molecule type" value="Genomic_DNA"/>
</dbReference>
<accession>A0A226DJP3</accession>
<dbReference type="PROSITE" id="PS00028">
    <property type="entry name" value="ZINC_FINGER_C2H2_1"/>
    <property type="match status" value="8"/>
</dbReference>
<feature type="compositionally biased region" description="Basic and acidic residues" evidence="8">
    <location>
        <begin position="19"/>
        <end position="32"/>
    </location>
</feature>
<dbReference type="GO" id="GO:0005634">
    <property type="term" value="C:nucleus"/>
    <property type="evidence" value="ECO:0007669"/>
    <property type="project" value="UniProtKB-SubCell"/>
</dbReference>
<dbReference type="SMART" id="SM00355">
    <property type="entry name" value="ZnF_C2H2"/>
    <property type="match status" value="9"/>
</dbReference>
<feature type="domain" description="C2H2-type" evidence="9">
    <location>
        <begin position="120"/>
        <end position="147"/>
    </location>
</feature>
<evidence type="ECO:0000313" key="11">
    <source>
        <dbReference type="Proteomes" id="UP000198287"/>
    </source>
</evidence>
<keyword evidence="11" id="KW-1185">Reference proteome</keyword>
<dbReference type="PANTHER" id="PTHR24406">
    <property type="entry name" value="TRANSCRIPTIONAL REPRESSOR CTCFL-RELATED"/>
    <property type="match status" value="1"/>
</dbReference>
<dbReference type="Pfam" id="PF00096">
    <property type="entry name" value="zf-C2H2"/>
    <property type="match status" value="3"/>
</dbReference>
<dbReference type="FunFam" id="3.30.160.60:FF:000100">
    <property type="entry name" value="Zinc finger 45-like"/>
    <property type="match status" value="1"/>
</dbReference>
<protein>
    <submittedName>
        <fullName evidence="10">Zinc finger protein Xfin</fullName>
    </submittedName>
</protein>
<keyword evidence="6" id="KW-0539">Nucleus</keyword>
<dbReference type="OrthoDB" id="3437960at2759"/>
<feature type="compositionally biased region" description="Polar residues" evidence="8">
    <location>
        <begin position="1"/>
        <end position="16"/>
    </location>
</feature>
<dbReference type="Proteomes" id="UP000198287">
    <property type="component" value="Unassembled WGS sequence"/>
</dbReference>
<comment type="subcellular location">
    <subcellularLocation>
        <location evidence="1">Nucleus</location>
    </subcellularLocation>
</comment>
<dbReference type="InterPro" id="IPR036236">
    <property type="entry name" value="Znf_C2H2_sf"/>
</dbReference>
<feature type="domain" description="C2H2-type" evidence="9">
    <location>
        <begin position="280"/>
        <end position="307"/>
    </location>
</feature>
<feature type="domain" description="C2H2-type" evidence="9">
    <location>
        <begin position="252"/>
        <end position="279"/>
    </location>
</feature>
<dbReference type="PROSITE" id="PS50157">
    <property type="entry name" value="ZINC_FINGER_C2H2_2"/>
    <property type="match status" value="9"/>
</dbReference>
<evidence type="ECO:0000313" key="10">
    <source>
        <dbReference type="EMBL" id="OXA45483.1"/>
    </source>
</evidence>
<evidence type="ECO:0000256" key="6">
    <source>
        <dbReference type="ARBA" id="ARBA00023242"/>
    </source>
</evidence>
<feature type="domain" description="C2H2-type" evidence="9">
    <location>
        <begin position="148"/>
        <end position="175"/>
    </location>
</feature>